<dbReference type="EC" id="2.7.8.7" evidence="8"/>
<accession>A0A9D0YVD3</accession>
<dbReference type="InterPro" id="IPR002582">
    <property type="entry name" value="ACPS"/>
</dbReference>
<evidence type="ECO:0000259" key="9">
    <source>
        <dbReference type="Pfam" id="PF01648"/>
    </source>
</evidence>
<evidence type="ECO:0000256" key="7">
    <source>
        <dbReference type="ARBA" id="ARBA00023160"/>
    </source>
</evidence>
<dbReference type="NCBIfam" id="TIGR00516">
    <property type="entry name" value="acpS"/>
    <property type="match status" value="1"/>
</dbReference>
<evidence type="ECO:0000256" key="1">
    <source>
        <dbReference type="ARBA" id="ARBA00022516"/>
    </source>
</evidence>
<dbReference type="NCBIfam" id="TIGR00556">
    <property type="entry name" value="pantethn_trn"/>
    <property type="match status" value="1"/>
</dbReference>
<comment type="cofactor">
    <cofactor evidence="8">
        <name>Mg(2+)</name>
        <dbReference type="ChEBI" id="CHEBI:18420"/>
    </cofactor>
</comment>
<sequence>MILGIGIDLCDVERMETALAREGFLERYFSPEEQAYIRGRGKGAAQSMAGHFAAKEAALKALGRGLALPPEQIAVTHDASGAPRYVLCGKALAHMQAMGGKSMHLSITHTGAAAAAVAVLEG</sequence>
<evidence type="ECO:0000313" key="10">
    <source>
        <dbReference type="EMBL" id="HIQ62560.1"/>
    </source>
</evidence>
<dbReference type="InterPro" id="IPR004568">
    <property type="entry name" value="Ppantetheine-prot_Trfase_dom"/>
</dbReference>
<keyword evidence="7 8" id="KW-0275">Fatty acid biosynthesis</keyword>
<dbReference type="Pfam" id="PF01648">
    <property type="entry name" value="ACPS"/>
    <property type="match status" value="1"/>
</dbReference>
<dbReference type="InterPro" id="IPR008278">
    <property type="entry name" value="4-PPantetheinyl_Trfase_dom"/>
</dbReference>
<dbReference type="GO" id="GO:0000287">
    <property type="term" value="F:magnesium ion binding"/>
    <property type="evidence" value="ECO:0007669"/>
    <property type="project" value="UniProtKB-UniRule"/>
</dbReference>
<dbReference type="InterPro" id="IPR037143">
    <property type="entry name" value="4-PPantetheinyl_Trfase_dom_sf"/>
</dbReference>
<organism evidence="10 11">
    <name type="scientific">Candidatus Avichristensenella intestinipullorum</name>
    <dbReference type="NCBI Taxonomy" id="2840693"/>
    <lineage>
        <taxon>Bacteria</taxon>
        <taxon>Bacillati</taxon>
        <taxon>Bacillota</taxon>
        <taxon>Clostridia</taxon>
        <taxon>Candidatus Avichristensenella</taxon>
    </lineage>
</organism>
<protein>
    <recommendedName>
        <fullName evidence="8">Holo-[acyl-carrier-protein] synthase</fullName>
        <shortName evidence="8">Holo-ACP synthase</shortName>
        <ecNumber evidence="8">2.7.8.7</ecNumber>
    </recommendedName>
    <alternativeName>
        <fullName evidence="8">4'-phosphopantetheinyl transferase AcpS</fullName>
    </alternativeName>
</protein>
<dbReference type="EMBL" id="DVFI01000041">
    <property type="protein sequence ID" value="HIQ62560.1"/>
    <property type="molecule type" value="Genomic_DNA"/>
</dbReference>
<keyword evidence="5 8" id="KW-0460">Magnesium</keyword>
<dbReference type="GO" id="GO:0006633">
    <property type="term" value="P:fatty acid biosynthetic process"/>
    <property type="evidence" value="ECO:0007669"/>
    <property type="project" value="UniProtKB-UniRule"/>
</dbReference>
<evidence type="ECO:0000256" key="2">
    <source>
        <dbReference type="ARBA" id="ARBA00022679"/>
    </source>
</evidence>
<name>A0A9D0YVD3_9FIRM</name>
<keyword evidence="1 8" id="KW-0444">Lipid biosynthesis</keyword>
<evidence type="ECO:0000256" key="5">
    <source>
        <dbReference type="ARBA" id="ARBA00022842"/>
    </source>
</evidence>
<comment type="subcellular location">
    <subcellularLocation>
        <location evidence="8">Cytoplasm</location>
    </subcellularLocation>
</comment>
<comment type="similarity">
    <text evidence="8">Belongs to the P-Pant transferase superfamily. AcpS family.</text>
</comment>
<dbReference type="SUPFAM" id="SSF56214">
    <property type="entry name" value="4'-phosphopantetheinyl transferase"/>
    <property type="match status" value="1"/>
</dbReference>
<comment type="catalytic activity">
    <reaction evidence="8">
        <text>apo-[ACP] + CoA = holo-[ACP] + adenosine 3',5'-bisphosphate + H(+)</text>
        <dbReference type="Rhea" id="RHEA:12068"/>
        <dbReference type="Rhea" id="RHEA-COMP:9685"/>
        <dbReference type="Rhea" id="RHEA-COMP:9690"/>
        <dbReference type="ChEBI" id="CHEBI:15378"/>
        <dbReference type="ChEBI" id="CHEBI:29999"/>
        <dbReference type="ChEBI" id="CHEBI:57287"/>
        <dbReference type="ChEBI" id="CHEBI:58343"/>
        <dbReference type="ChEBI" id="CHEBI:64479"/>
        <dbReference type="EC" id="2.7.8.7"/>
    </reaction>
</comment>
<gene>
    <name evidence="8 10" type="primary">acpS</name>
    <name evidence="10" type="ORF">IAA66_03110</name>
</gene>
<keyword evidence="4 8" id="KW-0276">Fatty acid metabolism</keyword>
<evidence type="ECO:0000256" key="4">
    <source>
        <dbReference type="ARBA" id="ARBA00022832"/>
    </source>
</evidence>
<dbReference type="GO" id="GO:0005737">
    <property type="term" value="C:cytoplasm"/>
    <property type="evidence" value="ECO:0007669"/>
    <property type="project" value="UniProtKB-SubCell"/>
</dbReference>
<keyword evidence="6 8" id="KW-0443">Lipid metabolism</keyword>
<evidence type="ECO:0000256" key="6">
    <source>
        <dbReference type="ARBA" id="ARBA00023098"/>
    </source>
</evidence>
<comment type="caution">
    <text evidence="10">The sequence shown here is derived from an EMBL/GenBank/DDBJ whole genome shotgun (WGS) entry which is preliminary data.</text>
</comment>
<evidence type="ECO:0000313" key="11">
    <source>
        <dbReference type="Proteomes" id="UP000886819"/>
    </source>
</evidence>
<feature type="domain" description="4'-phosphopantetheinyl transferase" evidence="9">
    <location>
        <begin position="4"/>
        <end position="94"/>
    </location>
</feature>
<keyword evidence="2 8" id="KW-0808">Transferase</keyword>
<feature type="binding site" evidence="8">
    <location>
        <position position="56"/>
    </location>
    <ligand>
        <name>Mg(2+)</name>
        <dbReference type="ChEBI" id="CHEBI:18420"/>
    </ligand>
</feature>
<evidence type="ECO:0000256" key="3">
    <source>
        <dbReference type="ARBA" id="ARBA00022723"/>
    </source>
</evidence>
<dbReference type="Proteomes" id="UP000886819">
    <property type="component" value="Unassembled WGS sequence"/>
</dbReference>
<keyword evidence="3 8" id="KW-0479">Metal-binding</keyword>
<evidence type="ECO:0000256" key="8">
    <source>
        <dbReference type="HAMAP-Rule" id="MF_00101"/>
    </source>
</evidence>
<keyword evidence="8" id="KW-0963">Cytoplasm</keyword>
<proteinExistence type="inferred from homology"/>
<dbReference type="Gene3D" id="3.90.470.20">
    <property type="entry name" value="4'-phosphopantetheinyl transferase domain"/>
    <property type="match status" value="1"/>
</dbReference>
<dbReference type="HAMAP" id="MF_00101">
    <property type="entry name" value="AcpS"/>
    <property type="match status" value="1"/>
</dbReference>
<dbReference type="GO" id="GO:0008897">
    <property type="term" value="F:holo-[acyl-carrier-protein] synthase activity"/>
    <property type="evidence" value="ECO:0007669"/>
    <property type="project" value="UniProtKB-UniRule"/>
</dbReference>
<feature type="binding site" evidence="8">
    <location>
        <position position="8"/>
    </location>
    <ligand>
        <name>Mg(2+)</name>
        <dbReference type="ChEBI" id="CHEBI:18420"/>
    </ligand>
</feature>
<reference evidence="10" key="1">
    <citation type="submission" date="2020-10" db="EMBL/GenBank/DDBJ databases">
        <authorList>
            <person name="Gilroy R."/>
        </authorList>
    </citation>
    <scope>NUCLEOTIDE SEQUENCE</scope>
    <source>
        <strain evidence="10">ChiHile30-977</strain>
    </source>
</reference>
<comment type="function">
    <text evidence="8">Transfers the 4'-phosphopantetheine moiety from coenzyme A to a Ser of acyl-carrier-protein.</text>
</comment>
<dbReference type="AlphaFoldDB" id="A0A9D0YVD3"/>
<reference evidence="10" key="2">
    <citation type="journal article" date="2021" name="PeerJ">
        <title>Extensive microbial diversity within the chicken gut microbiome revealed by metagenomics and culture.</title>
        <authorList>
            <person name="Gilroy R."/>
            <person name="Ravi A."/>
            <person name="Getino M."/>
            <person name="Pursley I."/>
            <person name="Horton D.L."/>
            <person name="Alikhan N.F."/>
            <person name="Baker D."/>
            <person name="Gharbi K."/>
            <person name="Hall N."/>
            <person name="Watson M."/>
            <person name="Adriaenssens E.M."/>
            <person name="Foster-Nyarko E."/>
            <person name="Jarju S."/>
            <person name="Secka A."/>
            <person name="Antonio M."/>
            <person name="Oren A."/>
            <person name="Chaudhuri R.R."/>
            <person name="La Ragione R."/>
            <person name="Hildebrand F."/>
            <person name="Pallen M.J."/>
        </authorList>
    </citation>
    <scope>NUCLEOTIDE SEQUENCE</scope>
    <source>
        <strain evidence="10">ChiHile30-977</strain>
    </source>
</reference>